<dbReference type="Proteomes" id="UP000569951">
    <property type="component" value="Unassembled WGS sequence"/>
</dbReference>
<dbReference type="Pfam" id="PF17937">
    <property type="entry name" value="TetR_C_28"/>
    <property type="match status" value="1"/>
</dbReference>
<dbReference type="GO" id="GO:0000976">
    <property type="term" value="F:transcription cis-regulatory region binding"/>
    <property type="evidence" value="ECO:0007669"/>
    <property type="project" value="TreeGrafter"/>
</dbReference>
<keyword evidence="3" id="KW-0804">Transcription</keyword>
<dbReference type="Gene3D" id="1.10.357.10">
    <property type="entry name" value="Tetracycline Repressor, domain 2"/>
    <property type="match status" value="1"/>
</dbReference>
<dbReference type="PRINTS" id="PR00455">
    <property type="entry name" value="HTHTETR"/>
</dbReference>
<dbReference type="SUPFAM" id="SSF46689">
    <property type="entry name" value="Homeodomain-like"/>
    <property type="match status" value="1"/>
</dbReference>
<evidence type="ECO:0000256" key="4">
    <source>
        <dbReference type="PROSITE-ProRule" id="PRU00335"/>
    </source>
</evidence>
<gene>
    <name evidence="6" type="ORF">HNR42_000153</name>
</gene>
<dbReference type="AlphaFoldDB" id="A0A841HTK1"/>
<keyword evidence="1" id="KW-0805">Transcription regulation</keyword>
<organism evidence="6 7">
    <name type="scientific">Deinobacterium chartae</name>
    <dbReference type="NCBI Taxonomy" id="521158"/>
    <lineage>
        <taxon>Bacteria</taxon>
        <taxon>Thermotogati</taxon>
        <taxon>Deinococcota</taxon>
        <taxon>Deinococci</taxon>
        <taxon>Deinococcales</taxon>
        <taxon>Deinococcaceae</taxon>
        <taxon>Deinobacterium</taxon>
    </lineage>
</organism>
<evidence type="ECO:0000259" key="5">
    <source>
        <dbReference type="PROSITE" id="PS50977"/>
    </source>
</evidence>
<evidence type="ECO:0000256" key="2">
    <source>
        <dbReference type="ARBA" id="ARBA00023125"/>
    </source>
</evidence>
<dbReference type="PANTHER" id="PTHR30055:SF234">
    <property type="entry name" value="HTH-TYPE TRANSCRIPTIONAL REGULATOR BETI"/>
    <property type="match status" value="1"/>
</dbReference>
<evidence type="ECO:0000256" key="3">
    <source>
        <dbReference type="ARBA" id="ARBA00023163"/>
    </source>
</evidence>
<reference evidence="6 7" key="1">
    <citation type="submission" date="2020-08" db="EMBL/GenBank/DDBJ databases">
        <title>Genomic Encyclopedia of Type Strains, Phase IV (KMG-IV): sequencing the most valuable type-strain genomes for metagenomic binning, comparative biology and taxonomic classification.</title>
        <authorList>
            <person name="Goeker M."/>
        </authorList>
    </citation>
    <scope>NUCLEOTIDE SEQUENCE [LARGE SCALE GENOMIC DNA]</scope>
    <source>
        <strain evidence="6 7">DSM 21458</strain>
    </source>
</reference>
<sequence>MVRTRNSEHTRAALLAAAAQILLEHGSALSLEAVAKAAGVSKGGLLHHFPSREALLTELALSVATHFHRRLETALEEEVARHGRQPGAWLRAYIRVNFEPDANETSLILALSSLVHGDDYLQRSLELQATYVAAAENDGLPPGRAHAIRLACDGYWMGQFMERTRLSPEQAQALKEELLSWTR</sequence>
<keyword evidence="2 4" id="KW-0238">DNA-binding</keyword>
<dbReference type="PROSITE" id="PS50977">
    <property type="entry name" value="HTH_TETR_2"/>
    <property type="match status" value="1"/>
</dbReference>
<feature type="domain" description="HTH tetR-type" evidence="5">
    <location>
        <begin position="8"/>
        <end position="67"/>
    </location>
</feature>
<evidence type="ECO:0000256" key="1">
    <source>
        <dbReference type="ARBA" id="ARBA00023015"/>
    </source>
</evidence>
<dbReference type="Pfam" id="PF00440">
    <property type="entry name" value="TetR_N"/>
    <property type="match status" value="1"/>
</dbReference>
<dbReference type="InterPro" id="IPR009057">
    <property type="entry name" value="Homeodomain-like_sf"/>
</dbReference>
<name>A0A841HTK1_9DEIO</name>
<dbReference type="SUPFAM" id="SSF48498">
    <property type="entry name" value="Tetracyclin repressor-like, C-terminal domain"/>
    <property type="match status" value="1"/>
</dbReference>
<dbReference type="InterPro" id="IPR001647">
    <property type="entry name" value="HTH_TetR"/>
</dbReference>
<protein>
    <submittedName>
        <fullName evidence="6">AcrR family transcriptional regulator</fullName>
    </submittedName>
</protein>
<dbReference type="InterPro" id="IPR036271">
    <property type="entry name" value="Tet_transcr_reg_TetR-rel_C_sf"/>
</dbReference>
<dbReference type="InterPro" id="IPR041479">
    <property type="entry name" value="TetR_CgmR_C"/>
</dbReference>
<comment type="caution">
    <text evidence="6">The sequence shown here is derived from an EMBL/GenBank/DDBJ whole genome shotgun (WGS) entry which is preliminary data.</text>
</comment>
<evidence type="ECO:0000313" key="6">
    <source>
        <dbReference type="EMBL" id="MBB6096741.1"/>
    </source>
</evidence>
<dbReference type="RefSeq" id="WP_183983507.1">
    <property type="nucleotide sequence ID" value="NZ_JACHHG010000001.1"/>
</dbReference>
<dbReference type="InterPro" id="IPR050109">
    <property type="entry name" value="HTH-type_TetR-like_transc_reg"/>
</dbReference>
<proteinExistence type="predicted"/>
<feature type="DNA-binding region" description="H-T-H motif" evidence="4">
    <location>
        <begin position="30"/>
        <end position="49"/>
    </location>
</feature>
<accession>A0A841HTK1</accession>
<dbReference type="PANTHER" id="PTHR30055">
    <property type="entry name" value="HTH-TYPE TRANSCRIPTIONAL REGULATOR RUTR"/>
    <property type="match status" value="1"/>
</dbReference>
<dbReference type="EMBL" id="JACHHG010000001">
    <property type="protein sequence ID" value="MBB6096741.1"/>
    <property type="molecule type" value="Genomic_DNA"/>
</dbReference>
<dbReference type="GO" id="GO:0003700">
    <property type="term" value="F:DNA-binding transcription factor activity"/>
    <property type="evidence" value="ECO:0007669"/>
    <property type="project" value="TreeGrafter"/>
</dbReference>
<evidence type="ECO:0000313" key="7">
    <source>
        <dbReference type="Proteomes" id="UP000569951"/>
    </source>
</evidence>
<keyword evidence="7" id="KW-1185">Reference proteome</keyword>